<feature type="domain" description="Sodium/calcium exchanger membrane region" evidence="6">
    <location>
        <begin position="13"/>
        <end position="171"/>
    </location>
</feature>
<keyword evidence="8" id="KW-1185">Reference proteome</keyword>
<dbReference type="InterPro" id="IPR004837">
    <property type="entry name" value="NaCa_Exmemb"/>
</dbReference>
<dbReference type="Pfam" id="PF01699">
    <property type="entry name" value="Na_Ca_ex"/>
    <property type="match status" value="2"/>
</dbReference>
<dbReference type="InterPro" id="IPR004481">
    <property type="entry name" value="K/Na/Ca-exchanger"/>
</dbReference>
<comment type="caution">
    <text evidence="7">The sequence shown here is derived from an EMBL/GenBank/DDBJ whole genome shotgun (WGS) entry which is preliminary data.</text>
</comment>
<proteinExistence type="predicted"/>
<feature type="domain" description="Sodium/calcium exchanger membrane region" evidence="6">
    <location>
        <begin position="205"/>
        <end position="342"/>
    </location>
</feature>
<protein>
    <submittedName>
        <fullName evidence="7">Cation transporter</fullName>
    </submittedName>
</protein>
<evidence type="ECO:0000256" key="3">
    <source>
        <dbReference type="ARBA" id="ARBA00022989"/>
    </source>
</evidence>
<evidence type="ECO:0000256" key="5">
    <source>
        <dbReference type="SAM" id="Phobius"/>
    </source>
</evidence>
<feature type="transmembrane region" description="Helical" evidence="5">
    <location>
        <begin position="324"/>
        <end position="342"/>
    </location>
</feature>
<evidence type="ECO:0000313" key="8">
    <source>
        <dbReference type="Proteomes" id="UP000654345"/>
    </source>
</evidence>
<dbReference type="Gene3D" id="1.20.1420.30">
    <property type="entry name" value="NCX, central ion-binding region"/>
    <property type="match status" value="1"/>
</dbReference>
<feature type="transmembrane region" description="Helical" evidence="5">
    <location>
        <begin position="150"/>
        <end position="172"/>
    </location>
</feature>
<dbReference type="EMBL" id="BNJG01000001">
    <property type="protein sequence ID" value="GHO51945.1"/>
    <property type="molecule type" value="Genomic_DNA"/>
</dbReference>
<evidence type="ECO:0000256" key="4">
    <source>
        <dbReference type="ARBA" id="ARBA00023136"/>
    </source>
</evidence>
<dbReference type="PANTHER" id="PTHR10846:SF8">
    <property type="entry name" value="INNER MEMBRANE PROTEIN YRBG"/>
    <property type="match status" value="1"/>
</dbReference>
<feature type="transmembrane region" description="Helical" evidence="5">
    <location>
        <begin position="6"/>
        <end position="26"/>
    </location>
</feature>
<evidence type="ECO:0000256" key="1">
    <source>
        <dbReference type="ARBA" id="ARBA00004141"/>
    </source>
</evidence>
<evidence type="ECO:0000256" key="2">
    <source>
        <dbReference type="ARBA" id="ARBA00022692"/>
    </source>
</evidence>
<gene>
    <name evidence="7" type="ORF">KSB_04200</name>
</gene>
<dbReference type="InterPro" id="IPR044880">
    <property type="entry name" value="NCX_ion-bd_dom_sf"/>
</dbReference>
<dbReference type="Proteomes" id="UP000654345">
    <property type="component" value="Unassembled WGS sequence"/>
</dbReference>
<feature type="transmembrane region" description="Helical" evidence="5">
    <location>
        <begin position="269"/>
        <end position="292"/>
    </location>
</feature>
<feature type="transmembrane region" description="Helical" evidence="5">
    <location>
        <begin position="200"/>
        <end position="222"/>
    </location>
</feature>
<accession>A0ABQ3UGW1</accession>
<reference evidence="7 8" key="1">
    <citation type="journal article" date="2021" name="Int. J. Syst. Evol. Microbiol.">
        <title>Reticulibacter mediterranei gen. nov., sp. nov., within the new family Reticulibacteraceae fam. nov., and Ktedonospora formicarum gen. nov., sp. nov., Ktedonobacter robiniae sp. nov., Dictyobacter formicarum sp. nov. and Dictyobacter arantiisoli sp. nov., belonging to the class Ktedonobacteria.</title>
        <authorList>
            <person name="Yabe S."/>
            <person name="Zheng Y."/>
            <person name="Wang C.M."/>
            <person name="Sakai Y."/>
            <person name="Abe K."/>
            <person name="Yokota A."/>
            <person name="Donadio S."/>
            <person name="Cavaletti L."/>
            <person name="Monciardini P."/>
        </authorList>
    </citation>
    <scope>NUCLEOTIDE SEQUENCE [LARGE SCALE GENOMIC DNA]</scope>
    <source>
        <strain evidence="7 8">SOSP1-30</strain>
    </source>
</reference>
<keyword evidence="4 5" id="KW-0472">Membrane</keyword>
<feature type="transmembrane region" description="Helical" evidence="5">
    <location>
        <begin position="119"/>
        <end position="138"/>
    </location>
</feature>
<feature type="transmembrane region" description="Helical" evidence="5">
    <location>
        <begin position="38"/>
        <end position="57"/>
    </location>
</feature>
<dbReference type="PANTHER" id="PTHR10846">
    <property type="entry name" value="SODIUM/POTASSIUM/CALCIUM EXCHANGER"/>
    <property type="match status" value="1"/>
</dbReference>
<sequence>MFPFNIPSSLPVALGLFFVSLIIVIAASTRFTRKLEELCVAFNLSVGMLSLLSALGANIPNYVASALAIFAGHDDVGIGIIVGSNIYNLAIILGLCTFFTPERAGMTLNTQEKRDIRTIVRYTFVITLLSFVVIAWLPDEPSLSTIHTTHIVLLLAALGTLGIFGAFLLHLIRRPRGGKGISLHPHDHPKREASWSILRLGSEIIFTLVVALGGVLVMVQSGQTMTADVHMPSVLAGLLVLAVATSLPNTVVAISLVRTGEAAACIEEVCNSGSINTALGIVLPLVFLSGFLEDRSVLSLDAPLTLVLTIGVFFWVVRGRISRIAGALLLVTYMTWVLLRLWM</sequence>
<name>A0ABQ3UGW1_9CHLR</name>
<feature type="transmembrane region" description="Helical" evidence="5">
    <location>
        <begin position="77"/>
        <end position="99"/>
    </location>
</feature>
<keyword evidence="3 5" id="KW-1133">Transmembrane helix</keyword>
<organism evidence="7 8">
    <name type="scientific">Ktedonobacter robiniae</name>
    <dbReference type="NCBI Taxonomy" id="2778365"/>
    <lineage>
        <taxon>Bacteria</taxon>
        <taxon>Bacillati</taxon>
        <taxon>Chloroflexota</taxon>
        <taxon>Ktedonobacteria</taxon>
        <taxon>Ktedonobacterales</taxon>
        <taxon>Ktedonobacteraceae</taxon>
        <taxon>Ktedonobacter</taxon>
    </lineage>
</organism>
<feature type="transmembrane region" description="Helical" evidence="5">
    <location>
        <begin position="298"/>
        <end position="317"/>
    </location>
</feature>
<comment type="subcellular location">
    <subcellularLocation>
        <location evidence="1">Membrane</location>
        <topology evidence="1">Multi-pass membrane protein</topology>
    </subcellularLocation>
</comment>
<evidence type="ECO:0000259" key="6">
    <source>
        <dbReference type="Pfam" id="PF01699"/>
    </source>
</evidence>
<keyword evidence="2 5" id="KW-0812">Transmembrane</keyword>
<dbReference type="RefSeq" id="WP_201368904.1">
    <property type="nucleotide sequence ID" value="NZ_BNJG01000001.1"/>
</dbReference>
<feature type="transmembrane region" description="Helical" evidence="5">
    <location>
        <begin position="234"/>
        <end position="257"/>
    </location>
</feature>
<evidence type="ECO:0000313" key="7">
    <source>
        <dbReference type="EMBL" id="GHO51945.1"/>
    </source>
</evidence>